<sequence>MDKEYLKQSLSDAGCCNEATDTILERFESGSIDEMVRLLKKERCRAMDEYHESGRKVDCMDFMLRKIENEMKQR</sequence>
<gene>
    <name evidence="1" type="ORF">SAMN02910350_02544</name>
</gene>
<dbReference type="AlphaFoldDB" id="A0A1G5S591"/>
<reference evidence="1 2" key="1">
    <citation type="submission" date="2016-10" db="EMBL/GenBank/DDBJ databases">
        <authorList>
            <person name="de Groot N.N."/>
        </authorList>
    </citation>
    <scope>NUCLEOTIDE SEQUENCE [LARGE SCALE GENOMIC DNA]</scope>
    <source>
        <strain evidence="1 2">DSM 10317</strain>
    </source>
</reference>
<dbReference type="RefSeq" id="WP_026511960.1">
    <property type="nucleotide sequence ID" value="NZ_FMWK01000017.1"/>
</dbReference>
<organism evidence="1 2">
    <name type="scientific">Pseudobutyrivibrio xylanivorans</name>
    <dbReference type="NCBI Taxonomy" id="185007"/>
    <lineage>
        <taxon>Bacteria</taxon>
        <taxon>Bacillati</taxon>
        <taxon>Bacillota</taxon>
        <taxon>Clostridia</taxon>
        <taxon>Lachnospirales</taxon>
        <taxon>Lachnospiraceae</taxon>
        <taxon>Pseudobutyrivibrio</taxon>
    </lineage>
</organism>
<protein>
    <submittedName>
        <fullName evidence="1">Uncharacterized protein</fullName>
    </submittedName>
</protein>
<proteinExistence type="predicted"/>
<dbReference type="EMBL" id="FMWK01000017">
    <property type="protein sequence ID" value="SCZ80921.1"/>
    <property type="molecule type" value="Genomic_DNA"/>
</dbReference>
<evidence type="ECO:0000313" key="1">
    <source>
        <dbReference type="EMBL" id="SCZ80921.1"/>
    </source>
</evidence>
<dbReference type="Proteomes" id="UP000199428">
    <property type="component" value="Unassembled WGS sequence"/>
</dbReference>
<name>A0A1G5S591_PSEXY</name>
<evidence type="ECO:0000313" key="2">
    <source>
        <dbReference type="Proteomes" id="UP000199428"/>
    </source>
</evidence>
<accession>A0A1G5S591</accession>